<dbReference type="Proteomes" id="UP000198393">
    <property type="component" value="Unassembled WGS sequence"/>
</dbReference>
<organism evidence="1 2">
    <name type="scientific">Ekhidna lutea</name>
    <dbReference type="NCBI Taxonomy" id="447679"/>
    <lineage>
        <taxon>Bacteria</taxon>
        <taxon>Pseudomonadati</taxon>
        <taxon>Bacteroidota</taxon>
        <taxon>Cytophagia</taxon>
        <taxon>Cytophagales</taxon>
        <taxon>Reichenbachiellaceae</taxon>
        <taxon>Ekhidna</taxon>
    </lineage>
</organism>
<dbReference type="EMBL" id="FZPD01000004">
    <property type="protein sequence ID" value="SNT14326.1"/>
    <property type="molecule type" value="Genomic_DNA"/>
</dbReference>
<accession>A0A239K787</accession>
<keyword evidence="2" id="KW-1185">Reference proteome</keyword>
<dbReference type="RefSeq" id="WP_089357197.1">
    <property type="nucleotide sequence ID" value="NZ_FZPD01000004.1"/>
</dbReference>
<protein>
    <submittedName>
        <fullName evidence="1">Uncharacterized protein</fullName>
    </submittedName>
</protein>
<dbReference type="AlphaFoldDB" id="A0A239K787"/>
<proteinExistence type="predicted"/>
<sequence>MKAFLIAYLLSGAVSTQEPCIQYLEGHFERMKSFSELVEGKTYFLEMEMFYKDNPLKEGGSDVNLNSTLYVNTEQYVFESSTISVYQDNSDAFMIVHPQKKIIRREPIKVNHAEQFEKVTQLQEEILKTNQGVTCTDKKVDSNINMIVTLKPSAEIVKNDMVTEVEFEFSDNKKLKEVSVNFSSNHQFLLQRITYVNMDLDVKSWKNRPVTDYVFMKEGQLNERYKNYQIIDNRNID</sequence>
<gene>
    <name evidence="1" type="ORF">SAMN05421640_2491</name>
</gene>
<evidence type="ECO:0000313" key="1">
    <source>
        <dbReference type="EMBL" id="SNT14326.1"/>
    </source>
</evidence>
<dbReference type="OrthoDB" id="9881132at2"/>
<reference evidence="1 2" key="1">
    <citation type="submission" date="2017-06" db="EMBL/GenBank/DDBJ databases">
        <authorList>
            <person name="Kim H.J."/>
            <person name="Triplett B.A."/>
        </authorList>
    </citation>
    <scope>NUCLEOTIDE SEQUENCE [LARGE SCALE GENOMIC DNA]</scope>
    <source>
        <strain evidence="1 2">DSM 19307</strain>
    </source>
</reference>
<evidence type="ECO:0000313" key="2">
    <source>
        <dbReference type="Proteomes" id="UP000198393"/>
    </source>
</evidence>
<name>A0A239K787_EKHLU</name>